<dbReference type="Proteomes" id="UP001432062">
    <property type="component" value="Chromosome"/>
</dbReference>
<feature type="compositionally biased region" description="Low complexity" evidence="1">
    <location>
        <begin position="301"/>
        <end position="339"/>
    </location>
</feature>
<evidence type="ECO:0008006" key="4">
    <source>
        <dbReference type="Google" id="ProtNLM"/>
    </source>
</evidence>
<proteinExistence type="predicted"/>
<feature type="compositionally biased region" description="Basic and acidic residues" evidence="1">
    <location>
        <begin position="273"/>
        <end position="284"/>
    </location>
</feature>
<feature type="compositionally biased region" description="Low complexity" evidence="1">
    <location>
        <begin position="349"/>
        <end position="372"/>
    </location>
</feature>
<feature type="compositionally biased region" description="Gly residues" evidence="1">
    <location>
        <begin position="287"/>
        <end position="300"/>
    </location>
</feature>
<evidence type="ECO:0000313" key="2">
    <source>
        <dbReference type="EMBL" id="WUV48009.1"/>
    </source>
</evidence>
<gene>
    <name evidence="2" type="ORF">OG563_07305</name>
</gene>
<evidence type="ECO:0000256" key="1">
    <source>
        <dbReference type="SAM" id="MobiDB-lite"/>
    </source>
</evidence>
<feature type="region of interest" description="Disordered" evidence="1">
    <location>
        <begin position="265"/>
        <end position="418"/>
    </location>
</feature>
<feature type="compositionally biased region" description="Low complexity" evidence="1">
    <location>
        <begin position="381"/>
        <end position="396"/>
    </location>
</feature>
<feature type="compositionally biased region" description="Basic and acidic residues" evidence="1">
    <location>
        <begin position="405"/>
        <end position="418"/>
    </location>
</feature>
<evidence type="ECO:0000313" key="3">
    <source>
        <dbReference type="Proteomes" id="UP001432062"/>
    </source>
</evidence>
<dbReference type="EMBL" id="CP109441">
    <property type="protein sequence ID" value="WUV48009.1"/>
    <property type="molecule type" value="Genomic_DNA"/>
</dbReference>
<protein>
    <recommendedName>
        <fullName evidence="4">PPE family protein</fullName>
    </recommendedName>
</protein>
<name>A0ABZ1YXP8_9NOCA</name>
<accession>A0ABZ1YXP8</accession>
<keyword evidence="3" id="KW-1185">Reference proteome</keyword>
<sequence>MSQPLDQAILDMIRATPVGPMPDRPVNDILRDMGLPPLPDLPPMPPLPGMPPLPVIDVAAMARPLTDLAGGFGTGQLGSGPTVDPAQVLSQVSSVIQTAIQLGSTALQLASSLWQGAAADAAAGKATQVGADSAAVAAQSTQTSAGAAAAAGTVFRGTTLMSGIIAKYLTSMLAAAPFLVTPPGQAFAVAMSAETLTEALAVVAETRAELTVHSAAMTTTGTKVPVTNAPTGVDPAQMVSQLAQILPSLANAATTGVKAISEAMAPSAARTNRTGDPEGADYRGPHGFPGIGGIAGGTLAGGTTASGATPRPLTAWTSPTATNTSGTTTPGTAASPIGSPAGGRGGATTPGFMPTGAGSAAGAPRGAGDASATGSVHTNLVTEQNGQEVVGEVEGTSPPVIGAADPRHTEPPDKALIL</sequence>
<reference evidence="2" key="1">
    <citation type="submission" date="2022-10" db="EMBL/GenBank/DDBJ databases">
        <title>The complete genomes of actinobacterial strains from the NBC collection.</title>
        <authorList>
            <person name="Joergensen T.S."/>
            <person name="Alvarez Arevalo M."/>
            <person name="Sterndorff E.B."/>
            <person name="Faurdal D."/>
            <person name="Vuksanovic O."/>
            <person name="Mourched A.-S."/>
            <person name="Charusanti P."/>
            <person name="Shaw S."/>
            <person name="Blin K."/>
            <person name="Weber T."/>
        </authorList>
    </citation>
    <scope>NUCLEOTIDE SEQUENCE</scope>
    <source>
        <strain evidence="2">NBC_01482</strain>
    </source>
</reference>
<organism evidence="2 3">
    <name type="scientific">Nocardia vinacea</name>
    <dbReference type="NCBI Taxonomy" id="96468"/>
    <lineage>
        <taxon>Bacteria</taxon>
        <taxon>Bacillati</taxon>
        <taxon>Actinomycetota</taxon>
        <taxon>Actinomycetes</taxon>
        <taxon>Mycobacteriales</taxon>
        <taxon>Nocardiaceae</taxon>
        <taxon>Nocardia</taxon>
    </lineage>
</organism>
<dbReference type="RefSeq" id="WP_329412287.1">
    <property type="nucleotide sequence ID" value="NZ_CP109441.1"/>
</dbReference>